<evidence type="ECO:0000256" key="1">
    <source>
        <dbReference type="SAM" id="MobiDB-lite"/>
    </source>
</evidence>
<evidence type="ECO:0000313" key="3">
    <source>
        <dbReference type="Proteomes" id="UP000803844"/>
    </source>
</evidence>
<name>A0A9P5CV67_CRYP1</name>
<dbReference type="RefSeq" id="XP_040781847.1">
    <property type="nucleotide sequence ID" value="XM_040916308.1"/>
</dbReference>
<keyword evidence="3" id="KW-1185">Reference proteome</keyword>
<feature type="compositionally biased region" description="Polar residues" evidence="1">
    <location>
        <begin position="1"/>
        <end position="20"/>
    </location>
</feature>
<dbReference type="EMBL" id="MU032344">
    <property type="protein sequence ID" value="KAF3770886.1"/>
    <property type="molecule type" value="Genomic_DNA"/>
</dbReference>
<dbReference type="Proteomes" id="UP000803844">
    <property type="component" value="Unassembled WGS sequence"/>
</dbReference>
<reference evidence="2" key="1">
    <citation type="journal article" date="2020" name="Phytopathology">
        <title>Genome sequence of the chestnut blight fungus Cryphonectria parasitica EP155: A fundamental resource for an archetypical invasive plant pathogen.</title>
        <authorList>
            <person name="Crouch J.A."/>
            <person name="Dawe A."/>
            <person name="Aerts A."/>
            <person name="Barry K."/>
            <person name="Churchill A.C.L."/>
            <person name="Grimwood J."/>
            <person name="Hillman B."/>
            <person name="Milgroom M.G."/>
            <person name="Pangilinan J."/>
            <person name="Smith M."/>
            <person name="Salamov A."/>
            <person name="Schmutz J."/>
            <person name="Yadav J."/>
            <person name="Grigoriev I.V."/>
            <person name="Nuss D."/>
        </authorList>
    </citation>
    <scope>NUCLEOTIDE SEQUENCE</scope>
    <source>
        <strain evidence="2">EP155</strain>
    </source>
</reference>
<feature type="region of interest" description="Disordered" evidence="1">
    <location>
        <begin position="64"/>
        <end position="88"/>
    </location>
</feature>
<dbReference type="GeneID" id="63833437"/>
<accession>A0A9P5CV67</accession>
<dbReference type="OrthoDB" id="3436397at2759"/>
<proteinExistence type="predicted"/>
<dbReference type="AlphaFoldDB" id="A0A9P5CV67"/>
<sequence>MSSAKPASDVQNEDNATPTYKDQLDGAAHKVKFPDQGNSSEGGGVVDQVVEKVSQYVPAAAKVLGKQEGESATSEAEAKVPGPPERPVHDVQIEEFVRDQHRSQNGDGMYVD</sequence>
<feature type="region of interest" description="Disordered" evidence="1">
    <location>
        <begin position="1"/>
        <end position="44"/>
    </location>
</feature>
<protein>
    <submittedName>
        <fullName evidence="2">Uncharacterized protein</fullName>
    </submittedName>
</protein>
<evidence type="ECO:0000313" key="2">
    <source>
        <dbReference type="EMBL" id="KAF3770886.1"/>
    </source>
</evidence>
<comment type="caution">
    <text evidence="2">The sequence shown here is derived from an EMBL/GenBank/DDBJ whole genome shotgun (WGS) entry which is preliminary data.</text>
</comment>
<organism evidence="2 3">
    <name type="scientific">Cryphonectria parasitica (strain ATCC 38755 / EP155)</name>
    <dbReference type="NCBI Taxonomy" id="660469"/>
    <lineage>
        <taxon>Eukaryota</taxon>
        <taxon>Fungi</taxon>
        <taxon>Dikarya</taxon>
        <taxon>Ascomycota</taxon>
        <taxon>Pezizomycotina</taxon>
        <taxon>Sordariomycetes</taxon>
        <taxon>Sordariomycetidae</taxon>
        <taxon>Diaporthales</taxon>
        <taxon>Cryphonectriaceae</taxon>
        <taxon>Cryphonectria-Endothia species complex</taxon>
        <taxon>Cryphonectria</taxon>
    </lineage>
</organism>
<gene>
    <name evidence="2" type="ORF">M406DRAFT_245147</name>
</gene>